<dbReference type="KEGG" id="aqt:FN924_03775"/>
<reference evidence="2 3" key="1">
    <citation type="submission" date="2019-07" db="EMBL/GenBank/DDBJ databases">
        <authorList>
            <person name="Li J."/>
        </authorList>
    </citation>
    <scope>NUCLEOTIDE SEQUENCE [LARGE SCALE GENOMIC DNA]</scope>
    <source>
        <strain evidence="2 3">TKL69</strain>
    </source>
</reference>
<dbReference type="Proteomes" id="UP000315215">
    <property type="component" value="Chromosome"/>
</dbReference>
<evidence type="ECO:0000256" key="1">
    <source>
        <dbReference type="SAM" id="Phobius"/>
    </source>
</evidence>
<organism evidence="2 3">
    <name type="scientific">Radiobacillus deserti</name>
    <dbReference type="NCBI Taxonomy" id="2594883"/>
    <lineage>
        <taxon>Bacteria</taxon>
        <taxon>Bacillati</taxon>
        <taxon>Bacillota</taxon>
        <taxon>Bacilli</taxon>
        <taxon>Bacillales</taxon>
        <taxon>Bacillaceae</taxon>
        <taxon>Radiobacillus</taxon>
    </lineage>
</organism>
<evidence type="ECO:0000313" key="2">
    <source>
        <dbReference type="EMBL" id="QDP39386.1"/>
    </source>
</evidence>
<dbReference type="InterPro" id="IPR021354">
    <property type="entry name" value="DUF2975"/>
</dbReference>
<keyword evidence="1" id="KW-1133">Transmembrane helix</keyword>
<keyword evidence="1" id="KW-0472">Membrane</keyword>
<proteinExistence type="predicted"/>
<feature type="transmembrane region" description="Helical" evidence="1">
    <location>
        <begin position="90"/>
        <end position="111"/>
    </location>
</feature>
<sequence length="158" mass="17265">MKQTKTLILKIVIFIMAIFALGFAFILLPDLAKTAAGQNPEYAYLKNPVLIGLWTSLIPFNLALFHAYKLLKYINQNHAFSHSSVSSLRFIRNCAVAIIGIFVIGMIFLMTQHALHPGIGLIGLAISGSSLVIALFAGVLKELLLNALEIKAENDLTV</sequence>
<dbReference type="OrthoDB" id="1100174at2"/>
<keyword evidence="3" id="KW-1185">Reference proteome</keyword>
<feature type="transmembrane region" description="Helical" evidence="1">
    <location>
        <begin position="7"/>
        <end position="28"/>
    </location>
</feature>
<gene>
    <name evidence="2" type="ORF">FN924_03775</name>
</gene>
<dbReference type="Pfam" id="PF11188">
    <property type="entry name" value="DUF2975"/>
    <property type="match status" value="1"/>
</dbReference>
<dbReference type="RefSeq" id="WP_143892136.1">
    <property type="nucleotide sequence ID" value="NZ_CP041666.1"/>
</dbReference>
<protein>
    <submittedName>
        <fullName evidence="2">DUF2975 domain-containing protein</fullName>
    </submittedName>
</protein>
<accession>A0A516KDJ8</accession>
<keyword evidence="1" id="KW-0812">Transmembrane</keyword>
<dbReference type="AlphaFoldDB" id="A0A516KDJ8"/>
<feature type="transmembrane region" description="Helical" evidence="1">
    <location>
        <begin position="48"/>
        <end position="69"/>
    </location>
</feature>
<name>A0A516KDJ8_9BACI</name>
<feature type="transmembrane region" description="Helical" evidence="1">
    <location>
        <begin position="117"/>
        <end position="140"/>
    </location>
</feature>
<evidence type="ECO:0000313" key="3">
    <source>
        <dbReference type="Proteomes" id="UP000315215"/>
    </source>
</evidence>
<dbReference type="EMBL" id="CP041666">
    <property type="protein sequence ID" value="QDP39386.1"/>
    <property type="molecule type" value="Genomic_DNA"/>
</dbReference>